<evidence type="ECO:0000313" key="1">
    <source>
        <dbReference type="EMBL" id="SLN62467.1"/>
    </source>
</evidence>
<dbReference type="EMBL" id="FWFV01000010">
    <property type="protein sequence ID" value="SLN62467.1"/>
    <property type="molecule type" value="Genomic_DNA"/>
</dbReference>
<evidence type="ECO:0000313" key="2">
    <source>
        <dbReference type="Proteomes" id="UP000193870"/>
    </source>
</evidence>
<sequence length="174" mass="18975">MTSTPTTEAREEAATRQFPKIRYGDGEKIDVVTVQDFRFEPLMGIKTDDAARLVFCTALSALGKAAETFASLAPAMFAEVEPRDGVEATLVAQMTATHIAMTSLSEKASYQTSYQVRESCERSMTRLSRTFLAQMEALKKYRAKAQQLVRVERVTVNEGGQAIVGDVTHTGGGA</sequence>
<reference evidence="1 2" key="1">
    <citation type="submission" date="2017-03" db="EMBL/GenBank/DDBJ databases">
        <authorList>
            <person name="Afonso C.L."/>
            <person name="Miller P.J."/>
            <person name="Scott M.A."/>
            <person name="Spackman E."/>
            <person name="Goraichik I."/>
            <person name="Dimitrov K.M."/>
            <person name="Suarez D.L."/>
            <person name="Swayne D.E."/>
        </authorList>
    </citation>
    <scope>NUCLEOTIDE SEQUENCE [LARGE SCALE GENOMIC DNA]</scope>
    <source>
        <strain evidence="1 2">CECT 7066</strain>
    </source>
</reference>
<dbReference type="RefSeq" id="WP_085855091.1">
    <property type="nucleotide sequence ID" value="NZ_FOPF01000011.1"/>
</dbReference>
<proteinExistence type="predicted"/>
<dbReference type="STRING" id="315423.SAMN04488020_11131"/>
<dbReference type="Proteomes" id="UP000193870">
    <property type="component" value="Unassembled WGS sequence"/>
</dbReference>
<protein>
    <submittedName>
        <fullName evidence="1">Uncharacterized protein</fullName>
    </submittedName>
</protein>
<accession>A0A1Y5TF65</accession>
<organism evidence="1 2">
    <name type="scientific">Palleronia marisminoris</name>
    <dbReference type="NCBI Taxonomy" id="315423"/>
    <lineage>
        <taxon>Bacteria</taxon>
        <taxon>Pseudomonadati</taxon>
        <taxon>Pseudomonadota</taxon>
        <taxon>Alphaproteobacteria</taxon>
        <taxon>Rhodobacterales</taxon>
        <taxon>Roseobacteraceae</taxon>
        <taxon>Palleronia</taxon>
    </lineage>
</organism>
<gene>
    <name evidence="1" type="ORF">PAM7066_03106</name>
</gene>
<dbReference type="OrthoDB" id="7432673at2"/>
<dbReference type="AlphaFoldDB" id="A0A1Y5TF65"/>
<name>A0A1Y5TF65_9RHOB</name>
<keyword evidence="2" id="KW-1185">Reference proteome</keyword>